<evidence type="ECO:0008006" key="4">
    <source>
        <dbReference type="Google" id="ProtNLM"/>
    </source>
</evidence>
<keyword evidence="1" id="KW-1133">Transmembrane helix</keyword>
<sequence length="53" mass="5852">MIGAAMGSFLTPILFNRLDPTKFTKYVKPVLGGLLIVMGAFTALKWAKSNFKF</sequence>
<comment type="caution">
    <text evidence="2">The sequence shown here is derived from an EMBL/GenBank/DDBJ whole genome shotgun (WGS) entry which is preliminary data.</text>
</comment>
<keyword evidence="1" id="KW-0472">Membrane</keyword>
<organism evidence="2 3">
    <name type="scientific">Lentilactobacillus fungorum</name>
    <dbReference type="NCBI Taxonomy" id="2201250"/>
    <lineage>
        <taxon>Bacteria</taxon>
        <taxon>Bacillati</taxon>
        <taxon>Bacillota</taxon>
        <taxon>Bacilli</taxon>
        <taxon>Lactobacillales</taxon>
        <taxon>Lactobacillaceae</taxon>
        <taxon>Lentilactobacillus</taxon>
    </lineage>
</organism>
<name>A0ABQ3W042_9LACO</name>
<accession>A0ABQ3W042</accession>
<keyword evidence="3" id="KW-1185">Reference proteome</keyword>
<evidence type="ECO:0000256" key="1">
    <source>
        <dbReference type="SAM" id="Phobius"/>
    </source>
</evidence>
<reference evidence="2 3" key="1">
    <citation type="journal article" date="2021" name="Int. J. Syst. Evol. Microbiol.">
        <title>Lentilactobacillus fungorum sp. nov., isolated from spent mushroom substrates.</title>
        <authorList>
            <person name="Tohno M."/>
            <person name="Tanizawa Y."/>
            <person name="Kojima Y."/>
            <person name="Sakamoto M."/>
            <person name="Ohkuma M."/>
            <person name="Kobayashi H."/>
        </authorList>
    </citation>
    <scope>NUCLEOTIDE SEQUENCE [LARGE SCALE GENOMIC DNA]</scope>
    <source>
        <strain evidence="2 3">YK48G</strain>
    </source>
</reference>
<evidence type="ECO:0000313" key="2">
    <source>
        <dbReference type="EMBL" id="GHP13831.1"/>
    </source>
</evidence>
<proteinExistence type="predicted"/>
<evidence type="ECO:0000313" key="3">
    <source>
        <dbReference type="Proteomes" id="UP000604765"/>
    </source>
</evidence>
<feature type="transmembrane region" description="Helical" evidence="1">
    <location>
        <begin position="26"/>
        <end position="47"/>
    </location>
</feature>
<gene>
    <name evidence="2" type="ORF">YK48G_12560</name>
</gene>
<dbReference type="EMBL" id="BNJR01000012">
    <property type="protein sequence ID" value="GHP13831.1"/>
    <property type="molecule type" value="Genomic_DNA"/>
</dbReference>
<dbReference type="Proteomes" id="UP000604765">
    <property type="component" value="Unassembled WGS sequence"/>
</dbReference>
<keyword evidence="1" id="KW-0812">Transmembrane</keyword>
<protein>
    <recommendedName>
        <fullName evidence="4">Sulfite exporter TauE/SafE</fullName>
    </recommendedName>
</protein>